<dbReference type="EMBL" id="MBFS01000661">
    <property type="protein sequence ID" value="PVV02003.1"/>
    <property type="molecule type" value="Genomic_DNA"/>
</dbReference>
<accession>A0A2T9ZBN0</accession>
<comment type="caution">
    <text evidence="8">The sequence shown here is derived from an EMBL/GenBank/DDBJ whole genome shotgun (WGS) entry which is preliminary data.</text>
</comment>
<dbReference type="InterPro" id="IPR045865">
    <property type="entry name" value="ACT-like_dom_sf"/>
</dbReference>
<evidence type="ECO:0000256" key="5">
    <source>
        <dbReference type="ARBA" id="ARBA00023304"/>
    </source>
</evidence>
<dbReference type="Pfam" id="PF10369">
    <property type="entry name" value="ALS_ss_C"/>
    <property type="match status" value="1"/>
</dbReference>
<evidence type="ECO:0000256" key="3">
    <source>
        <dbReference type="ARBA" id="ARBA00006341"/>
    </source>
</evidence>
<reference evidence="8 9" key="1">
    <citation type="journal article" date="2018" name="MBio">
        <title>Comparative Genomics Reveals the Core Gene Toolbox for the Fungus-Insect Symbiosis.</title>
        <authorList>
            <person name="Wang Y."/>
            <person name="Stata M."/>
            <person name="Wang W."/>
            <person name="Stajich J.E."/>
            <person name="White M.M."/>
            <person name="Moncalvo J.M."/>
        </authorList>
    </citation>
    <scope>NUCLEOTIDE SEQUENCE [LARGE SCALE GENOMIC DNA]</scope>
    <source>
        <strain evidence="8 9">SC-DP-2</strain>
    </source>
</reference>
<feature type="region of interest" description="Disordered" evidence="6">
    <location>
        <begin position="179"/>
        <end position="201"/>
    </location>
</feature>
<gene>
    <name evidence="8" type="ORF">BB560_003560</name>
</gene>
<comment type="similarity">
    <text evidence="3">Belongs to the acetolactate synthase small subunit family.</text>
</comment>
<comment type="pathway">
    <text evidence="2">Amino-acid biosynthesis; L-valine biosynthesis; L-valine from pyruvate: step 1/4.</text>
</comment>
<dbReference type="InterPro" id="IPR053050">
    <property type="entry name" value="ALS_regulatory_subunit"/>
</dbReference>
<dbReference type="OrthoDB" id="2013116at2759"/>
<dbReference type="SUPFAM" id="SSF55021">
    <property type="entry name" value="ACT-like"/>
    <property type="match status" value="2"/>
</dbReference>
<evidence type="ECO:0000256" key="1">
    <source>
        <dbReference type="ARBA" id="ARBA00004974"/>
    </source>
</evidence>
<evidence type="ECO:0000259" key="7">
    <source>
        <dbReference type="PROSITE" id="PS51671"/>
    </source>
</evidence>
<dbReference type="Gene3D" id="3.30.70.1150">
    <property type="entry name" value="ACT-like. Chain A, domain 2"/>
    <property type="match status" value="1"/>
</dbReference>
<dbReference type="InterPro" id="IPR027271">
    <property type="entry name" value="Acetolactate_synth/TF_NikR_C"/>
</dbReference>
<sequence length="333" mass="37163">MFRASYRLVSSFKPSAFGLSPLKSSNLPRLARSFHSKPSDLQTSENEGFDIYMSNVHDHVSLLLEETRKARKNVQREYVLNCFMQNEPGVLARCTEILSSKGYNIDSLVVSKTEVAGLSRMTLTLKGQREMMIQAQKQLEDLDQVWAVVDLTESKVVEREVLLVKASLIGPEFNLSNNEFHTPTSPTSISSPKQKDTNTSVNKPSEAALYNYALESNKRLSYLKDLASFCNAKIVNVGAEAAIVELCAKSEMIDLFLKLVQPFGILESARSGRMVMSSNAKLSFFDDPFVYKSGALKIKDAVDSKYPGKFSFLVNQEKPRRGSFQVTIAKGDK</sequence>
<feature type="domain" description="ACT" evidence="7">
    <location>
        <begin position="79"/>
        <end position="153"/>
    </location>
</feature>
<dbReference type="PANTHER" id="PTHR31242:SF2">
    <property type="entry name" value="ACETOLACTATE SYNTHASE SMALL SUBUNIT, MITOCHONDRIAL"/>
    <property type="match status" value="1"/>
</dbReference>
<dbReference type="Gene3D" id="3.30.70.260">
    <property type="match status" value="1"/>
</dbReference>
<dbReference type="InterPro" id="IPR054480">
    <property type="entry name" value="AHAS_small-like_ACT"/>
</dbReference>
<keyword evidence="4" id="KW-0028">Amino-acid biosynthesis</keyword>
<dbReference type="InterPro" id="IPR019455">
    <property type="entry name" value="Acetolactate_synth_ssu_C"/>
</dbReference>
<dbReference type="GO" id="GO:0009099">
    <property type="term" value="P:L-valine biosynthetic process"/>
    <property type="evidence" value="ECO:0007669"/>
    <property type="project" value="UniProtKB-UniPathway"/>
</dbReference>
<evidence type="ECO:0000313" key="9">
    <source>
        <dbReference type="Proteomes" id="UP000245609"/>
    </source>
</evidence>
<keyword evidence="5" id="KW-0100">Branched-chain amino acid biosynthesis</keyword>
<dbReference type="PROSITE" id="PS51671">
    <property type="entry name" value="ACT"/>
    <property type="match status" value="1"/>
</dbReference>
<evidence type="ECO:0000256" key="2">
    <source>
        <dbReference type="ARBA" id="ARBA00005025"/>
    </source>
</evidence>
<dbReference type="STRING" id="133381.A0A2T9ZBN0"/>
<evidence type="ECO:0000256" key="4">
    <source>
        <dbReference type="ARBA" id="ARBA00022605"/>
    </source>
</evidence>
<dbReference type="GO" id="GO:1990610">
    <property type="term" value="F:acetolactate synthase regulator activity"/>
    <property type="evidence" value="ECO:0007669"/>
    <property type="project" value="InterPro"/>
</dbReference>
<dbReference type="GO" id="GO:0009097">
    <property type="term" value="P:isoleucine biosynthetic process"/>
    <property type="evidence" value="ECO:0007669"/>
    <property type="project" value="UniProtKB-UniPathway"/>
</dbReference>
<feature type="compositionally biased region" description="Low complexity" evidence="6">
    <location>
        <begin position="182"/>
        <end position="192"/>
    </location>
</feature>
<dbReference type="Proteomes" id="UP000245609">
    <property type="component" value="Unassembled WGS sequence"/>
</dbReference>
<dbReference type="AlphaFoldDB" id="A0A2T9ZBN0"/>
<keyword evidence="9" id="KW-1185">Reference proteome</keyword>
<dbReference type="PANTHER" id="PTHR31242">
    <property type="entry name" value="ACETOLACTATE SYNTHASE SMALL SUBUNIT, MITOCHONDRIAL"/>
    <property type="match status" value="1"/>
</dbReference>
<dbReference type="UniPathway" id="UPA00047">
    <property type="reaction ID" value="UER00055"/>
</dbReference>
<organism evidence="8 9">
    <name type="scientific">Smittium megazygosporum</name>
    <dbReference type="NCBI Taxonomy" id="133381"/>
    <lineage>
        <taxon>Eukaryota</taxon>
        <taxon>Fungi</taxon>
        <taxon>Fungi incertae sedis</taxon>
        <taxon>Zoopagomycota</taxon>
        <taxon>Kickxellomycotina</taxon>
        <taxon>Harpellomycetes</taxon>
        <taxon>Harpellales</taxon>
        <taxon>Legeriomycetaceae</taxon>
        <taxon>Smittium</taxon>
    </lineage>
</organism>
<name>A0A2T9ZBN0_9FUNG</name>
<dbReference type="CDD" id="cd04878">
    <property type="entry name" value="ACT_AHAS"/>
    <property type="match status" value="1"/>
</dbReference>
<dbReference type="InterPro" id="IPR004789">
    <property type="entry name" value="Acetalactate_synth_ssu"/>
</dbReference>
<dbReference type="Pfam" id="PF22629">
    <property type="entry name" value="ACT_AHAS_ss"/>
    <property type="match status" value="1"/>
</dbReference>
<dbReference type="NCBIfam" id="TIGR00119">
    <property type="entry name" value="acolac_sm"/>
    <property type="match status" value="1"/>
</dbReference>
<dbReference type="GO" id="GO:0042645">
    <property type="term" value="C:mitochondrial nucleoid"/>
    <property type="evidence" value="ECO:0007669"/>
    <property type="project" value="TreeGrafter"/>
</dbReference>
<evidence type="ECO:0000313" key="8">
    <source>
        <dbReference type="EMBL" id="PVV02003.1"/>
    </source>
</evidence>
<dbReference type="InterPro" id="IPR039557">
    <property type="entry name" value="AHAS_ACT"/>
</dbReference>
<evidence type="ECO:0000256" key="6">
    <source>
        <dbReference type="SAM" id="MobiDB-lite"/>
    </source>
</evidence>
<proteinExistence type="inferred from homology"/>
<comment type="pathway">
    <text evidence="1">Amino-acid biosynthesis; L-isoleucine biosynthesis; L-isoleucine from 2-oxobutanoate: step 1/4.</text>
</comment>
<dbReference type="UniPathway" id="UPA00049">
    <property type="reaction ID" value="UER00059"/>
</dbReference>
<feature type="non-terminal residue" evidence="8">
    <location>
        <position position="333"/>
    </location>
</feature>
<dbReference type="GO" id="GO:0005948">
    <property type="term" value="C:acetolactate synthase complex"/>
    <property type="evidence" value="ECO:0007669"/>
    <property type="project" value="TreeGrafter"/>
</dbReference>
<protein>
    <recommendedName>
        <fullName evidence="7">ACT domain-containing protein</fullName>
    </recommendedName>
</protein>
<dbReference type="InterPro" id="IPR002912">
    <property type="entry name" value="ACT_dom"/>
</dbReference>